<organism evidence="2 3">
    <name type="scientific">Blastococcus colisei</name>
    <dbReference type="NCBI Taxonomy" id="1564162"/>
    <lineage>
        <taxon>Bacteria</taxon>
        <taxon>Bacillati</taxon>
        <taxon>Actinomycetota</taxon>
        <taxon>Actinomycetes</taxon>
        <taxon>Geodermatophilales</taxon>
        <taxon>Geodermatophilaceae</taxon>
        <taxon>Blastococcus</taxon>
    </lineage>
</organism>
<sequence>MPPLHAASLEDIRRYARGALHAADAMELTPTPLAAVEAAVGLLPAEQLFLAGADVPPGIAAIAAKLMKKVMGGLAYREKRVYLNTAELAVPRRRFVHGHELGHQVLPWQEQAYYADDENTLSPETRDAMEWEANAFSAELLFGLDRFTTMADSYAPGLAVPLHLSSQFQTSAHAAIRRYVATSHHRIALLTLGRFTRRVSRGPYLPLMADQCAESAAFAERFGSITDLAALPLVLTEHPAIAAAGRVASTSLLEDNDDLVIETKRGMTTFQTQAFHNGRLNFVLLYQKGRFSGQRLRAA</sequence>
<name>A0A543P9R5_9ACTN</name>
<feature type="domain" description="IrrE N-terminal-like" evidence="1">
    <location>
        <begin position="66"/>
        <end position="178"/>
    </location>
</feature>
<dbReference type="InterPro" id="IPR052345">
    <property type="entry name" value="Rad_response_metalloprotease"/>
</dbReference>
<dbReference type="PANTHER" id="PTHR43236">
    <property type="entry name" value="ANTITOXIN HIGA1"/>
    <property type="match status" value="1"/>
</dbReference>
<dbReference type="InterPro" id="IPR010359">
    <property type="entry name" value="IrrE_HExxH"/>
</dbReference>
<dbReference type="PANTHER" id="PTHR43236:SF2">
    <property type="entry name" value="BLL0069 PROTEIN"/>
    <property type="match status" value="1"/>
</dbReference>
<dbReference type="Proteomes" id="UP000319865">
    <property type="component" value="Unassembled WGS sequence"/>
</dbReference>
<accession>A0A543P9R5</accession>
<proteinExistence type="predicted"/>
<evidence type="ECO:0000313" key="2">
    <source>
        <dbReference type="EMBL" id="TQN40819.1"/>
    </source>
</evidence>
<keyword evidence="3" id="KW-1185">Reference proteome</keyword>
<dbReference type="AlphaFoldDB" id="A0A543P9R5"/>
<comment type="caution">
    <text evidence="2">The sequence shown here is derived from an EMBL/GenBank/DDBJ whole genome shotgun (WGS) entry which is preliminary data.</text>
</comment>
<dbReference type="Gene3D" id="1.10.10.2910">
    <property type="match status" value="1"/>
</dbReference>
<dbReference type="OrthoDB" id="9794834at2"/>
<evidence type="ECO:0000259" key="1">
    <source>
        <dbReference type="Pfam" id="PF06114"/>
    </source>
</evidence>
<gene>
    <name evidence="2" type="ORF">FHU33_0169</name>
</gene>
<evidence type="ECO:0000313" key="3">
    <source>
        <dbReference type="Proteomes" id="UP000319865"/>
    </source>
</evidence>
<dbReference type="EMBL" id="VFQE01000001">
    <property type="protein sequence ID" value="TQN40819.1"/>
    <property type="molecule type" value="Genomic_DNA"/>
</dbReference>
<dbReference type="Pfam" id="PF06114">
    <property type="entry name" value="Peptidase_M78"/>
    <property type="match status" value="1"/>
</dbReference>
<reference evidence="2 3" key="1">
    <citation type="submission" date="2019-06" db="EMBL/GenBank/DDBJ databases">
        <title>Sequencing the genomes of 1000 actinobacteria strains.</title>
        <authorList>
            <person name="Klenk H.-P."/>
        </authorList>
    </citation>
    <scope>NUCLEOTIDE SEQUENCE [LARGE SCALE GENOMIC DNA]</scope>
    <source>
        <strain evidence="2 3">DSM 46837</strain>
    </source>
</reference>
<protein>
    <submittedName>
        <fullName evidence="2">Uncharacterized protein DUF955</fullName>
    </submittedName>
</protein>